<dbReference type="EMBL" id="AVOT02091082">
    <property type="protein sequence ID" value="MBW0572958.1"/>
    <property type="molecule type" value="Genomic_DNA"/>
</dbReference>
<accession>A0A9Q3PSX1</accession>
<sequence length="100" mass="11721">MPHSSSFIPPLSPPGFGFGILNEPSFKVIIPDLQNQPDLFPIYNHQHEQEDNEYAFQHYEELMLQENNPQYSHNYLMIYETHNKNQDLKAIWDGKSSTNN</sequence>
<dbReference type="Proteomes" id="UP000765509">
    <property type="component" value="Unassembled WGS sequence"/>
</dbReference>
<name>A0A9Q3PSX1_9BASI</name>
<organism evidence="1 2">
    <name type="scientific">Austropuccinia psidii MF-1</name>
    <dbReference type="NCBI Taxonomy" id="1389203"/>
    <lineage>
        <taxon>Eukaryota</taxon>
        <taxon>Fungi</taxon>
        <taxon>Dikarya</taxon>
        <taxon>Basidiomycota</taxon>
        <taxon>Pucciniomycotina</taxon>
        <taxon>Pucciniomycetes</taxon>
        <taxon>Pucciniales</taxon>
        <taxon>Sphaerophragmiaceae</taxon>
        <taxon>Austropuccinia</taxon>
    </lineage>
</organism>
<gene>
    <name evidence="1" type="ORF">O181_112673</name>
</gene>
<keyword evidence="2" id="KW-1185">Reference proteome</keyword>
<evidence type="ECO:0000313" key="1">
    <source>
        <dbReference type="EMBL" id="MBW0572958.1"/>
    </source>
</evidence>
<reference evidence="1" key="1">
    <citation type="submission" date="2021-03" db="EMBL/GenBank/DDBJ databases">
        <title>Draft genome sequence of rust myrtle Austropuccinia psidii MF-1, a brazilian biotype.</title>
        <authorList>
            <person name="Quecine M.C."/>
            <person name="Pachon D.M.R."/>
            <person name="Bonatelli M.L."/>
            <person name="Correr F.H."/>
            <person name="Franceschini L.M."/>
            <person name="Leite T.F."/>
            <person name="Margarido G.R.A."/>
            <person name="Almeida C.A."/>
            <person name="Ferrarezi J.A."/>
            <person name="Labate C.A."/>
        </authorList>
    </citation>
    <scope>NUCLEOTIDE SEQUENCE</scope>
    <source>
        <strain evidence="1">MF-1</strain>
    </source>
</reference>
<protein>
    <submittedName>
        <fullName evidence="1">Uncharacterized protein</fullName>
    </submittedName>
</protein>
<proteinExistence type="predicted"/>
<evidence type="ECO:0000313" key="2">
    <source>
        <dbReference type="Proteomes" id="UP000765509"/>
    </source>
</evidence>
<dbReference type="AlphaFoldDB" id="A0A9Q3PSX1"/>
<comment type="caution">
    <text evidence="1">The sequence shown here is derived from an EMBL/GenBank/DDBJ whole genome shotgun (WGS) entry which is preliminary data.</text>
</comment>